<feature type="chain" id="PRO_5037411472" description="histidine kinase" evidence="5">
    <location>
        <begin position="21"/>
        <end position="712"/>
    </location>
</feature>
<reference evidence="7" key="1">
    <citation type="submission" date="2020-10" db="EMBL/GenBank/DDBJ databases">
        <title>Mucilaginibacter mali sp. nov., isolated from rhizosphere soil of apple orchard.</title>
        <authorList>
            <person name="Lee J.-S."/>
            <person name="Kim H.S."/>
            <person name="Kim J.-S."/>
        </authorList>
    </citation>
    <scope>NUCLEOTIDE SEQUENCE</scope>
    <source>
        <strain evidence="7">KCTC 22746</strain>
    </source>
</reference>
<feature type="transmembrane region" description="Helical" evidence="4">
    <location>
        <begin position="276"/>
        <end position="294"/>
    </location>
</feature>
<name>A0A929PVV4_9SPHI</name>
<dbReference type="RefSeq" id="WP_194109904.1">
    <property type="nucleotide sequence ID" value="NZ_JADFFL010000001.1"/>
</dbReference>
<dbReference type="InterPro" id="IPR036890">
    <property type="entry name" value="HATPase_C_sf"/>
</dbReference>
<dbReference type="EMBL" id="JADFFL010000001">
    <property type="protein sequence ID" value="MBE9660710.1"/>
    <property type="molecule type" value="Genomic_DNA"/>
</dbReference>
<dbReference type="Gene3D" id="3.30.565.10">
    <property type="entry name" value="Histidine kinase-like ATPase, C-terminal domain"/>
    <property type="match status" value="1"/>
</dbReference>
<dbReference type="SMART" id="SM00387">
    <property type="entry name" value="HATPase_c"/>
    <property type="match status" value="1"/>
</dbReference>
<dbReference type="InterPro" id="IPR011623">
    <property type="entry name" value="7TMR_DISM_rcpt_extracell_dom1"/>
</dbReference>
<comment type="catalytic activity">
    <reaction evidence="1">
        <text>ATP + protein L-histidine = ADP + protein N-phospho-L-histidine.</text>
        <dbReference type="EC" id="2.7.13.3"/>
    </reaction>
</comment>
<dbReference type="InterPro" id="IPR005467">
    <property type="entry name" value="His_kinase_dom"/>
</dbReference>
<evidence type="ECO:0000313" key="8">
    <source>
        <dbReference type="Proteomes" id="UP000622475"/>
    </source>
</evidence>
<evidence type="ECO:0000259" key="6">
    <source>
        <dbReference type="PROSITE" id="PS50109"/>
    </source>
</evidence>
<dbReference type="CDD" id="cd00082">
    <property type="entry name" value="HisKA"/>
    <property type="match status" value="1"/>
</dbReference>
<feature type="transmembrane region" description="Helical" evidence="4">
    <location>
        <begin position="244"/>
        <end position="264"/>
    </location>
</feature>
<dbReference type="AlphaFoldDB" id="A0A929PVV4"/>
<dbReference type="Gene3D" id="1.10.287.130">
    <property type="match status" value="1"/>
</dbReference>
<dbReference type="EC" id="2.7.13.3" evidence="2"/>
<evidence type="ECO:0000256" key="2">
    <source>
        <dbReference type="ARBA" id="ARBA00012438"/>
    </source>
</evidence>
<evidence type="ECO:0000256" key="4">
    <source>
        <dbReference type="SAM" id="Phobius"/>
    </source>
</evidence>
<feature type="transmembrane region" description="Helical" evidence="4">
    <location>
        <begin position="180"/>
        <end position="201"/>
    </location>
</feature>
<dbReference type="Pfam" id="PF07695">
    <property type="entry name" value="7TMR-DISM_7TM"/>
    <property type="match status" value="1"/>
</dbReference>
<dbReference type="Pfam" id="PF02518">
    <property type="entry name" value="HATPase_c"/>
    <property type="match status" value="1"/>
</dbReference>
<keyword evidence="5" id="KW-0732">Signal</keyword>
<keyword evidence="3" id="KW-0597">Phosphoprotein</keyword>
<evidence type="ECO:0000256" key="1">
    <source>
        <dbReference type="ARBA" id="ARBA00000085"/>
    </source>
</evidence>
<sequence length="712" mass="80304">MKKLLLLAVSLLFNLYCAYATDTLTVYDNQAIRLDKRYFTQFEDVDGNRSVNDVLFSTDFHQSRTTLPFIHYTDSVLWIKFTLRNRTSEPYLPISINSGVIDGFEIYSIGAEGGPITHLTSLTQDKQNTNGHISRVINCPILPDSVAVVYLRVRSDDSMAMPITVTSAGLYQENAQNDTLIIGFFIGMVAIMAFYNLMLFVIVKDKSYLYYVFYIVFLGATQWLTRGLGLAFISVNKVTYNAYLVPISRILLWYAILAFVQEFLQMKRNMLKKQSRYYNLLFAFITLPLIAVIFKQTTLAYSLITAAALINSVVLLYIGIRLYLKGFKPAKFFMLGWGVFFVTVLITLARNKGLIQYNDVTANVILYSSAFELVMFSIALADRINFYRKQNAESQTMALAIARENERLITNQNFLLENEVKERTQELIASNKHLSVTIEDLKAAQIKLVDTEKMASLGQLTAGIAHEINNPINFVSANVKPLRMDIQEVFELISIHEQLANDPGNTDLQRQAKDFAKKIDLDFVKTEISTLLDGIEEGASRTTEIVESLRTFSRSDQPVLKATDINRAILNTLVLLRSTIPYEIEIQPVLDKLPLLNCYPGKINQVLVNLINNGIQAIKAKPVHHNEHLIIATKDEADHICIEITDTGVGMTDEVKQHIFDPFFTTKDIGEGTGLGMSIVFGIIEQHRGTIKIKSAPDQGTTMVIKLPKDLQ</sequence>
<dbReference type="Gene3D" id="2.60.40.2380">
    <property type="match status" value="1"/>
</dbReference>
<keyword evidence="8" id="KW-1185">Reference proteome</keyword>
<dbReference type="InterPro" id="IPR003661">
    <property type="entry name" value="HisK_dim/P_dom"/>
</dbReference>
<feature type="transmembrane region" description="Helical" evidence="4">
    <location>
        <begin position="208"/>
        <end position="224"/>
    </location>
</feature>
<dbReference type="GO" id="GO:0000155">
    <property type="term" value="F:phosphorelay sensor kinase activity"/>
    <property type="evidence" value="ECO:0007669"/>
    <property type="project" value="InterPro"/>
</dbReference>
<dbReference type="Proteomes" id="UP000622475">
    <property type="component" value="Unassembled WGS sequence"/>
</dbReference>
<dbReference type="PANTHER" id="PTHR43065">
    <property type="entry name" value="SENSOR HISTIDINE KINASE"/>
    <property type="match status" value="1"/>
</dbReference>
<comment type="caution">
    <text evidence="7">The sequence shown here is derived from an EMBL/GenBank/DDBJ whole genome shotgun (WGS) entry which is preliminary data.</text>
</comment>
<accession>A0A929PVV4</accession>
<feature type="signal peptide" evidence="5">
    <location>
        <begin position="1"/>
        <end position="20"/>
    </location>
</feature>
<evidence type="ECO:0000256" key="3">
    <source>
        <dbReference type="ARBA" id="ARBA00022553"/>
    </source>
</evidence>
<evidence type="ECO:0000313" key="7">
    <source>
        <dbReference type="EMBL" id="MBE9660710.1"/>
    </source>
</evidence>
<dbReference type="PROSITE" id="PS50109">
    <property type="entry name" value="HIS_KIN"/>
    <property type="match status" value="1"/>
</dbReference>
<dbReference type="Pfam" id="PF07696">
    <property type="entry name" value="7TMR-DISMED2"/>
    <property type="match status" value="1"/>
</dbReference>
<dbReference type="PANTHER" id="PTHR43065:SF42">
    <property type="entry name" value="TWO-COMPONENT SENSOR PPRA"/>
    <property type="match status" value="1"/>
</dbReference>
<organism evidence="7 8">
    <name type="scientific">Mucilaginibacter myungsuensis</name>
    <dbReference type="NCBI Taxonomy" id="649104"/>
    <lineage>
        <taxon>Bacteria</taxon>
        <taxon>Pseudomonadati</taxon>
        <taxon>Bacteroidota</taxon>
        <taxon>Sphingobacteriia</taxon>
        <taxon>Sphingobacteriales</taxon>
        <taxon>Sphingobacteriaceae</taxon>
        <taxon>Mucilaginibacter</taxon>
    </lineage>
</organism>
<dbReference type="InterPro" id="IPR004358">
    <property type="entry name" value="Sig_transdc_His_kin-like_C"/>
</dbReference>
<dbReference type="InterPro" id="IPR036097">
    <property type="entry name" value="HisK_dim/P_sf"/>
</dbReference>
<proteinExistence type="predicted"/>
<protein>
    <recommendedName>
        <fullName evidence="2">histidine kinase</fullName>
        <ecNumber evidence="2">2.7.13.3</ecNumber>
    </recommendedName>
</protein>
<feature type="transmembrane region" description="Helical" evidence="4">
    <location>
        <begin position="300"/>
        <end position="320"/>
    </location>
</feature>
<feature type="transmembrane region" description="Helical" evidence="4">
    <location>
        <begin position="332"/>
        <end position="349"/>
    </location>
</feature>
<keyword evidence="4" id="KW-0812">Transmembrane</keyword>
<keyword evidence="4" id="KW-0472">Membrane</keyword>
<dbReference type="InterPro" id="IPR003594">
    <property type="entry name" value="HATPase_dom"/>
</dbReference>
<dbReference type="InterPro" id="IPR011622">
    <property type="entry name" value="7TMR_DISM_rcpt_extracell_dom2"/>
</dbReference>
<feature type="domain" description="Histidine kinase" evidence="6">
    <location>
        <begin position="463"/>
        <end position="711"/>
    </location>
</feature>
<keyword evidence="4" id="KW-1133">Transmembrane helix</keyword>
<dbReference type="SUPFAM" id="SSF55874">
    <property type="entry name" value="ATPase domain of HSP90 chaperone/DNA topoisomerase II/histidine kinase"/>
    <property type="match status" value="1"/>
</dbReference>
<dbReference type="SUPFAM" id="SSF47384">
    <property type="entry name" value="Homodimeric domain of signal transducing histidine kinase"/>
    <property type="match status" value="1"/>
</dbReference>
<evidence type="ECO:0000256" key="5">
    <source>
        <dbReference type="SAM" id="SignalP"/>
    </source>
</evidence>
<feature type="transmembrane region" description="Helical" evidence="4">
    <location>
        <begin position="361"/>
        <end position="381"/>
    </location>
</feature>
<dbReference type="SMART" id="SM00388">
    <property type="entry name" value="HisKA"/>
    <property type="match status" value="1"/>
</dbReference>
<dbReference type="PRINTS" id="PR00344">
    <property type="entry name" value="BCTRLSENSOR"/>
</dbReference>
<gene>
    <name evidence="7" type="ORF">IRJ16_02340</name>
</gene>